<dbReference type="EC" id="2.7.7.6" evidence="2"/>
<dbReference type="PANTHER" id="PTHR19376">
    <property type="entry name" value="DNA-DIRECTED RNA POLYMERASE"/>
    <property type="match status" value="1"/>
</dbReference>
<proteinExistence type="inferred from homology"/>
<keyword evidence="3" id="KW-0240">DNA-directed RNA polymerase</keyword>
<keyword evidence="4" id="KW-0808">Transferase</keyword>
<dbReference type="SUPFAM" id="SSF64484">
    <property type="entry name" value="beta and beta-prime subunits of DNA dependent RNA-polymerase"/>
    <property type="match status" value="1"/>
</dbReference>
<evidence type="ECO:0000256" key="6">
    <source>
        <dbReference type="ARBA" id="ARBA00022833"/>
    </source>
</evidence>
<dbReference type="InterPro" id="IPR007081">
    <property type="entry name" value="RNA_pol_Rpb1_5"/>
</dbReference>
<evidence type="ECO:0000313" key="9">
    <source>
        <dbReference type="EMBL" id="WKA06361.1"/>
    </source>
</evidence>
<dbReference type="InterPro" id="IPR045867">
    <property type="entry name" value="DNA-dir_RpoC_beta_prime"/>
</dbReference>
<dbReference type="EMBL" id="CP126663">
    <property type="protein sequence ID" value="WKA06361.1"/>
    <property type="molecule type" value="Genomic_DNA"/>
</dbReference>
<evidence type="ECO:0000313" key="10">
    <source>
        <dbReference type="Proteomes" id="UP001227230"/>
    </source>
</evidence>
<accession>A0ABY9DJ03</accession>
<dbReference type="PANTHER" id="PTHR19376:SF11">
    <property type="entry name" value="DNA-DIRECTED RNA POLYMERASE I SUBUNIT RPA1"/>
    <property type="match status" value="1"/>
</dbReference>
<comment type="similarity">
    <text evidence="1">Belongs to the RNA polymerase beta' chain family.</text>
</comment>
<evidence type="ECO:0000256" key="1">
    <source>
        <dbReference type="ARBA" id="ARBA00006460"/>
    </source>
</evidence>
<feature type="domain" description="RNA polymerase Rpb1" evidence="8">
    <location>
        <begin position="7"/>
        <end position="84"/>
    </location>
</feature>
<evidence type="ECO:0000256" key="5">
    <source>
        <dbReference type="ARBA" id="ARBA00022695"/>
    </source>
</evidence>
<evidence type="ECO:0000256" key="2">
    <source>
        <dbReference type="ARBA" id="ARBA00012418"/>
    </source>
</evidence>
<keyword evidence="7" id="KW-0804">Transcription</keyword>
<gene>
    <name evidence="9" type="ORF">VitviT2T_024264</name>
</gene>
<reference evidence="9 10" key="1">
    <citation type="journal article" date="2023" name="Hortic Res">
        <title>The complete reference genome for grapevine (Vitis vinifera L.) genetics and breeding.</title>
        <authorList>
            <person name="Shi X."/>
            <person name="Cao S."/>
            <person name="Wang X."/>
            <person name="Huang S."/>
            <person name="Wang Y."/>
            <person name="Liu Z."/>
            <person name="Liu W."/>
            <person name="Leng X."/>
            <person name="Peng Y."/>
            <person name="Wang N."/>
            <person name="Wang Y."/>
            <person name="Ma Z."/>
            <person name="Xu X."/>
            <person name="Zhang F."/>
            <person name="Xue H."/>
            <person name="Zhong H."/>
            <person name="Wang Y."/>
            <person name="Zhang K."/>
            <person name="Velt A."/>
            <person name="Avia K."/>
            <person name="Holtgrawe D."/>
            <person name="Grimplet J."/>
            <person name="Matus J.T."/>
            <person name="Ware D."/>
            <person name="Wu X."/>
            <person name="Wang H."/>
            <person name="Liu C."/>
            <person name="Fang Y."/>
            <person name="Rustenholz C."/>
            <person name="Cheng Z."/>
            <person name="Xiao H."/>
            <person name="Zhou Y."/>
        </authorList>
    </citation>
    <scope>NUCLEOTIDE SEQUENCE [LARGE SCALE GENOMIC DNA]</scope>
    <source>
        <strain evidence="10">cv. Pinot noir / PN40024</strain>
        <tissue evidence="9">Leaf</tissue>
    </source>
</reference>
<dbReference type="Proteomes" id="UP001227230">
    <property type="component" value="Chromosome 16"/>
</dbReference>
<protein>
    <recommendedName>
        <fullName evidence="2">DNA-directed RNA polymerase</fullName>
        <ecNumber evidence="2">2.7.7.6</ecNumber>
    </recommendedName>
</protein>
<name>A0ABY9DJ03_VITVI</name>
<evidence type="ECO:0000259" key="8">
    <source>
        <dbReference type="Pfam" id="PF04998"/>
    </source>
</evidence>
<dbReference type="Pfam" id="PF04998">
    <property type="entry name" value="RNA_pol_Rpb1_5"/>
    <property type="match status" value="1"/>
</dbReference>
<keyword evidence="5" id="KW-0548">Nucleotidyltransferase</keyword>
<keyword evidence="10" id="KW-1185">Reference proteome</keyword>
<evidence type="ECO:0000256" key="3">
    <source>
        <dbReference type="ARBA" id="ARBA00022478"/>
    </source>
</evidence>
<evidence type="ECO:0000256" key="7">
    <source>
        <dbReference type="ARBA" id="ARBA00023163"/>
    </source>
</evidence>
<sequence length="115" mass="13370">MVSVDFNAFWRMQVNFDVRYIYSNNVHAMLNTYGVEATRATIIKEVFNISNAYGVKDNIHHFSEIVDFMIHSDGYQPMNRHGGITESVSLFNKMTFEIASKFIVQGLLFYLILIY</sequence>
<evidence type="ECO:0000256" key="4">
    <source>
        <dbReference type="ARBA" id="ARBA00022679"/>
    </source>
</evidence>
<organism evidence="9 10">
    <name type="scientific">Vitis vinifera</name>
    <name type="common">Grape</name>
    <dbReference type="NCBI Taxonomy" id="29760"/>
    <lineage>
        <taxon>Eukaryota</taxon>
        <taxon>Viridiplantae</taxon>
        <taxon>Streptophyta</taxon>
        <taxon>Embryophyta</taxon>
        <taxon>Tracheophyta</taxon>
        <taxon>Spermatophyta</taxon>
        <taxon>Magnoliopsida</taxon>
        <taxon>eudicotyledons</taxon>
        <taxon>Gunneridae</taxon>
        <taxon>Pentapetalae</taxon>
        <taxon>rosids</taxon>
        <taxon>Vitales</taxon>
        <taxon>Vitaceae</taxon>
        <taxon>Viteae</taxon>
        <taxon>Vitis</taxon>
    </lineage>
</organism>
<keyword evidence="6" id="KW-0862">Zinc</keyword>